<keyword evidence="9 10" id="KW-0472">Membrane</keyword>
<keyword evidence="6" id="KW-0645">Protease</keyword>
<dbReference type="InterPro" id="IPR039421">
    <property type="entry name" value="Type_1_exporter"/>
</dbReference>
<dbReference type="GO" id="GO:0005886">
    <property type="term" value="C:plasma membrane"/>
    <property type="evidence" value="ECO:0007669"/>
    <property type="project" value="UniProtKB-SubCell"/>
</dbReference>
<dbReference type="Pfam" id="PF00664">
    <property type="entry name" value="ABC_membrane"/>
    <property type="match status" value="1"/>
</dbReference>
<feature type="transmembrane region" description="Helical" evidence="10">
    <location>
        <begin position="392"/>
        <end position="415"/>
    </location>
</feature>
<feature type="transmembrane region" description="Helical" evidence="10">
    <location>
        <begin position="288"/>
        <end position="307"/>
    </location>
</feature>
<comment type="subcellular location">
    <subcellularLocation>
        <location evidence="1">Cell membrane</location>
        <topology evidence="1">Multi-pass membrane protein</topology>
    </subcellularLocation>
</comment>
<accession>A0AA48HXB6</accession>
<dbReference type="PANTHER" id="PTHR24221">
    <property type="entry name" value="ATP-BINDING CASSETTE SUB-FAMILY B"/>
    <property type="match status" value="1"/>
</dbReference>
<keyword evidence="7" id="KW-0067">ATP-binding</keyword>
<evidence type="ECO:0000256" key="9">
    <source>
        <dbReference type="ARBA" id="ARBA00023136"/>
    </source>
</evidence>
<dbReference type="EMBL" id="AP027925">
    <property type="protein sequence ID" value="BED93108.1"/>
    <property type="molecule type" value="Genomic_DNA"/>
</dbReference>
<dbReference type="PROSITE" id="PS50929">
    <property type="entry name" value="ABC_TM1F"/>
    <property type="match status" value="1"/>
</dbReference>
<dbReference type="SMART" id="SM00382">
    <property type="entry name" value="AAA"/>
    <property type="match status" value="1"/>
</dbReference>
<dbReference type="Pfam" id="PF00005">
    <property type="entry name" value="ABC_tran"/>
    <property type="match status" value="1"/>
</dbReference>
<evidence type="ECO:0000256" key="7">
    <source>
        <dbReference type="ARBA" id="ARBA00022840"/>
    </source>
</evidence>
<keyword evidence="2" id="KW-0813">Transport</keyword>
<feature type="domain" description="ABC transmembrane type-1" evidence="12">
    <location>
        <begin position="175"/>
        <end position="452"/>
    </location>
</feature>
<dbReference type="PANTHER" id="PTHR24221:SF654">
    <property type="entry name" value="ATP-BINDING CASSETTE SUB-FAMILY B MEMBER 6"/>
    <property type="match status" value="1"/>
</dbReference>
<organism evidence="13">
    <name type="scientific">Candidatus Paraimprobicoccus trichonymphae</name>
    <dbReference type="NCBI Taxonomy" id="3033793"/>
    <lineage>
        <taxon>Bacteria</taxon>
        <taxon>Bacillati</taxon>
        <taxon>Bacillota</taxon>
        <taxon>Clostridia</taxon>
        <taxon>Candidatus Paraimprobicoccus</taxon>
    </lineage>
</organism>
<dbReference type="InterPro" id="IPR003593">
    <property type="entry name" value="AAA+_ATPase"/>
</dbReference>
<evidence type="ECO:0000256" key="3">
    <source>
        <dbReference type="ARBA" id="ARBA00022475"/>
    </source>
</evidence>
<dbReference type="AlphaFoldDB" id="A0AA48HXB6"/>
<sequence>MEVDIFESQINKRRKYDEEMYQDAFADLLSVLNIKGTKVVREVRGAIEEILRYLGKVIPEVPESVTELDAQLEYMLRPSGTMKRRIELVDNWWEDCTGCILGSTKFGEAIAIIPDKWSGYSYKNRNGKIIKINKEAAKNINTSGFCFYRSFPLKKLKIKDLLVFMLKTLSVSDVILLLSFACVLQLLSMISPEITNLIYGTIIPSDSLNLLFPMTFLLLGTTIGNLLLNLNKNIVDYKFDSKLTLSVNSAIIMRMFSLPAAFFRNFSAGELASRLSYISNLCQMLTKAVLSTGLTVAFSFGYIFQMYRFAPSLLIPGMILILITISFSILVTMLQQQIYTKKMKLSPKLQSLIYSLFGGMQKIKVTGAEKRAFAKWAEQYSEIEKLTYSPMFILKINSVISNIVYFGGIMVIYYFGAKNSVTLAEFASFNIAYASIRSAILGLCNLALKLANLGPILEMIKPVLEAEPEISENKKIITSLAGDIQVDKIKFRYSKESPLILDNISVKIKKGEYVAIVGKTGCGKSTLLRILLGFEKPEQGAIYYGNRDINNLDLRSLRQKIGVVTQNGSLFSGDIFSNIIITSPWKTLNDAWEAAEMAGIKKDIEEMPMKMHTLISEGSGGISGGQKQRLMIARAVISKPSILFLDEATSALDNITQSHVAEGISKLNCTRLVIAHRISTIKKCDRILVLDQGKISEEGTFEKLMKDKKLFYELAVRQLIN</sequence>
<dbReference type="GO" id="GO:0008234">
    <property type="term" value="F:cysteine-type peptidase activity"/>
    <property type="evidence" value="ECO:0007669"/>
    <property type="project" value="UniProtKB-KW"/>
</dbReference>
<name>A0AA48HXB6_9FIRM</name>
<keyword evidence="6" id="KW-0788">Thiol protease</keyword>
<feature type="transmembrane region" description="Helical" evidence="10">
    <location>
        <begin position="313"/>
        <end position="334"/>
    </location>
</feature>
<dbReference type="InterPro" id="IPR036640">
    <property type="entry name" value="ABC1_TM_sf"/>
</dbReference>
<dbReference type="Gene3D" id="3.40.50.300">
    <property type="entry name" value="P-loop containing nucleotide triphosphate hydrolases"/>
    <property type="match status" value="1"/>
</dbReference>
<proteinExistence type="predicted"/>
<dbReference type="GO" id="GO:0016887">
    <property type="term" value="F:ATP hydrolysis activity"/>
    <property type="evidence" value="ECO:0007669"/>
    <property type="project" value="InterPro"/>
</dbReference>
<dbReference type="InterPro" id="IPR027417">
    <property type="entry name" value="P-loop_NTPase"/>
</dbReference>
<gene>
    <name evidence="13" type="ORF">RsTaC01_1069</name>
</gene>
<dbReference type="FunFam" id="3.40.50.300:FF:000299">
    <property type="entry name" value="ABC transporter ATP-binding protein/permease"/>
    <property type="match status" value="1"/>
</dbReference>
<dbReference type="KEGG" id="ptrh:RsTaC01_1069"/>
<dbReference type="SUPFAM" id="SSF52540">
    <property type="entry name" value="P-loop containing nucleoside triphosphate hydrolases"/>
    <property type="match status" value="1"/>
</dbReference>
<evidence type="ECO:0000256" key="6">
    <source>
        <dbReference type="ARBA" id="ARBA00022807"/>
    </source>
</evidence>
<evidence type="ECO:0000256" key="8">
    <source>
        <dbReference type="ARBA" id="ARBA00022989"/>
    </source>
</evidence>
<keyword evidence="3" id="KW-1003">Cell membrane</keyword>
<dbReference type="SUPFAM" id="SSF90123">
    <property type="entry name" value="ABC transporter transmembrane region"/>
    <property type="match status" value="1"/>
</dbReference>
<dbReference type="InterPro" id="IPR017871">
    <property type="entry name" value="ABC_transporter-like_CS"/>
</dbReference>
<evidence type="ECO:0000256" key="5">
    <source>
        <dbReference type="ARBA" id="ARBA00022741"/>
    </source>
</evidence>
<evidence type="ECO:0000313" key="13">
    <source>
        <dbReference type="EMBL" id="BED93108.1"/>
    </source>
</evidence>
<dbReference type="Gene3D" id="1.20.1560.10">
    <property type="entry name" value="ABC transporter type 1, transmembrane domain"/>
    <property type="match status" value="1"/>
</dbReference>
<reference evidence="13" key="1">
    <citation type="journal article" date="2023" name="ISME J.">
        <title>Emergence of putative energy parasites within Clostridia revealed by genome analysis of a novel endosymbiotic clade.</title>
        <authorList>
            <person name="Takahashi K."/>
            <person name="Kuwahara H."/>
            <person name="Horikawa Y."/>
            <person name="Izawa K."/>
            <person name="Kato D."/>
            <person name="Inagaki T."/>
            <person name="Yuki M."/>
            <person name="Ohkuma M."/>
            <person name="Hongoh Y."/>
        </authorList>
    </citation>
    <scope>NUCLEOTIDE SEQUENCE</scope>
    <source>
        <strain evidence="13">RsTa-C01</strain>
    </source>
</reference>
<dbReference type="GO" id="GO:0005524">
    <property type="term" value="F:ATP binding"/>
    <property type="evidence" value="ECO:0007669"/>
    <property type="project" value="UniProtKB-KW"/>
</dbReference>
<keyword evidence="6" id="KW-0378">Hydrolase</keyword>
<keyword evidence="8 10" id="KW-1133">Transmembrane helix</keyword>
<evidence type="ECO:0000256" key="2">
    <source>
        <dbReference type="ARBA" id="ARBA00022448"/>
    </source>
</evidence>
<keyword evidence="4 10" id="KW-0812">Transmembrane</keyword>
<evidence type="ECO:0000259" key="11">
    <source>
        <dbReference type="PROSITE" id="PS50893"/>
    </source>
</evidence>
<keyword evidence="5" id="KW-0547">Nucleotide-binding</keyword>
<dbReference type="PROSITE" id="PS50893">
    <property type="entry name" value="ABC_TRANSPORTER_2"/>
    <property type="match status" value="1"/>
</dbReference>
<feature type="transmembrane region" description="Helical" evidence="10">
    <location>
        <begin position="161"/>
        <end position="190"/>
    </location>
</feature>
<evidence type="ECO:0000256" key="4">
    <source>
        <dbReference type="ARBA" id="ARBA00022692"/>
    </source>
</evidence>
<evidence type="ECO:0000256" key="1">
    <source>
        <dbReference type="ARBA" id="ARBA00004651"/>
    </source>
</evidence>
<evidence type="ECO:0000259" key="12">
    <source>
        <dbReference type="PROSITE" id="PS50929"/>
    </source>
</evidence>
<dbReference type="GO" id="GO:0140359">
    <property type="term" value="F:ABC-type transporter activity"/>
    <property type="evidence" value="ECO:0007669"/>
    <property type="project" value="InterPro"/>
</dbReference>
<dbReference type="InterPro" id="IPR003439">
    <property type="entry name" value="ABC_transporter-like_ATP-bd"/>
</dbReference>
<dbReference type="InterPro" id="IPR011527">
    <property type="entry name" value="ABC1_TM_dom"/>
</dbReference>
<protein>
    <submittedName>
        <fullName evidence="13">NHLP bacteriocin export ABC transporter permease/ATPase subunit</fullName>
    </submittedName>
</protein>
<dbReference type="Proteomes" id="UP001335720">
    <property type="component" value="Chromosome"/>
</dbReference>
<dbReference type="PROSITE" id="PS00211">
    <property type="entry name" value="ABC_TRANSPORTER_1"/>
    <property type="match status" value="1"/>
</dbReference>
<feature type="domain" description="ABC transporter" evidence="11">
    <location>
        <begin position="484"/>
        <end position="717"/>
    </location>
</feature>
<feature type="transmembrane region" description="Helical" evidence="10">
    <location>
        <begin position="210"/>
        <end position="228"/>
    </location>
</feature>
<evidence type="ECO:0000256" key="10">
    <source>
        <dbReference type="SAM" id="Phobius"/>
    </source>
</evidence>
<dbReference type="GO" id="GO:0034040">
    <property type="term" value="F:ATPase-coupled lipid transmembrane transporter activity"/>
    <property type="evidence" value="ECO:0007669"/>
    <property type="project" value="TreeGrafter"/>
</dbReference>